<evidence type="ECO:0000256" key="1">
    <source>
        <dbReference type="ARBA" id="ARBA00004123"/>
    </source>
</evidence>
<sequence length="412" mass="45441">MPSLLLPTPASSPGIKAYYQAKIEAAEITINAKTQNLRRLEAQRNALNARVRLLREELQLLQESGSYVGEVVKVMGKNKVLVKVQPEGKYAACVHTHRGPVVDVDPGIALASLTPSLRVSLRSDSYQIHKILPNKVDPLVSLMMVEKVPDSTYEMVGGLDKQIKEIKEVIELPVKHPELFEALGIAQPKGVLLYGPPGTGKTLLARAVAHHTDCRFIRVSGSELVQKYIGEGSRMVRELFVMAREHAPSIIFMDEIDSIGSSRGESGSGGGDSEVQRTMLELLNQLDGFEPSKNIKVIMATNRIDILDSALLRPGRIDRKIEFPPPGPEARVSILRIHSRKMSLQRGINLRALAEKMGQCSGAEVRGICTEAGMYALRERRQHVTQEDFEFAIAKVLKKGQEANTSVNKLFS</sequence>
<dbReference type="Proteomes" id="UP000076738">
    <property type="component" value="Unassembled WGS sequence"/>
</dbReference>
<evidence type="ECO:0000256" key="3">
    <source>
        <dbReference type="ARBA" id="ARBA00006914"/>
    </source>
</evidence>
<dbReference type="InterPro" id="IPR003959">
    <property type="entry name" value="ATPase_AAA_core"/>
</dbReference>
<keyword evidence="5 11" id="KW-0547">Nucleotide-binding</keyword>
<evidence type="ECO:0000256" key="11">
    <source>
        <dbReference type="RuleBase" id="RU003651"/>
    </source>
</evidence>
<dbReference type="AlphaFoldDB" id="A0A167P976"/>
<dbReference type="OrthoDB" id="10255768at2759"/>
<dbReference type="FunFam" id="2.40.50.140:FF:000044">
    <property type="entry name" value="26S protease regulatory subunit 8"/>
    <property type="match status" value="1"/>
</dbReference>
<dbReference type="Gene3D" id="3.40.50.300">
    <property type="entry name" value="P-loop containing nucleotide triphosphate hydrolases"/>
    <property type="match status" value="1"/>
</dbReference>
<evidence type="ECO:0000256" key="6">
    <source>
        <dbReference type="ARBA" id="ARBA00022840"/>
    </source>
</evidence>
<keyword evidence="4" id="KW-0963">Cytoplasm</keyword>
<protein>
    <recommendedName>
        <fullName evidence="10">26S proteasome regulatory subunit 8 homolog</fullName>
    </recommendedName>
</protein>
<evidence type="ECO:0000313" key="15">
    <source>
        <dbReference type="Proteomes" id="UP000076738"/>
    </source>
</evidence>
<evidence type="ECO:0000256" key="10">
    <source>
        <dbReference type="ARBA" id="ARBA00069286"/>
    </source>
</evidence>
<dbReference type="Pfam" id="PF00004">
    <property type="entry name" value="AAA"/>
    <property type="match status" value="1"/>
</dbReference>
<dbReference type="PROSITE" id="PS00674">
    <property type="entry name" value="AAA"/>
    <property type="match status" value="1"/>
</dbReference>
<evidence type="ECO:0000256" key="7">
    <source>
        <dbReference type="ARBA" id="ARBA00022942"/>
    </source>
</evidence>
<comment type="similarity">
    <text evidence="3 11">Belongs to the AAA ATPase family.</text>
</comment>
<evidence type="ECO:0000259" key="13">
    <source>
        <dbReference type="SMART" id="SM00382"/>
    </source>
</evidence>
<organism evidence="14 15">
    <name type="scientific">Calocera viscosa (strain TUFC12733)</name>
    <dbReference type="NCBI Taxonomy" id="1330018"/>
    <lineage>
        <taxon>Eukaryota</taxon>
        <taxon>Fungi</taxon>
        <taxon>Dikarya</taxon>
        <taxon>Basidiomycota</taxon>
        <taxon>Agaricomycotina</taxon>
        <taxon>Dacrymycetes</taxon>
        <taxon>Dacrymycetales</taxon>
        <taxon>Dacrymycetaceae</taxon>
        <taxon>Calocera</taxon>
    </lineage>
</organism>
<keyword evidence="6 11" id="KW-0067">ATP-binding</keyword>
<evidence type="ECO:0000256" key="2">
    <source>
        <dbReference type="ARBA" id="ARBA00004496"/>
    </source>
</evidence>
<dbReference type="InterPro" id="IPR003960">
    <property type="entry name" value="ATPase_AAA_CS"/>
</dbReference>
<dbReference type="SUPFAM" id="SSF52540">
    <property type="entry name" value="P-loop containing nucleoside triphosphate hydrolases"/>
    <property type="match status" value="1"/>
</dbReference>
<dbReference type="GO" id="GO:0005737">
    <property type="term" value="C:cytoplasm"/>
    <property type="evidence" value="ECO:0007669"/>
    <property type="project" value="UniProtKB-SubCell"/>
</dbReference>
<dbReference type="GO" id="GO:0005634">
    <property type="term" value="C:nucleus"/>
    <property type="evidence" value="ECO:0007669"/>
    <property type="project" value="UniProtKB-SubCell"/>
</dbReference>
<dbReference type="InterPro" id="IPR012340">
    <property type="entry name" value="NA-bd_OB-fold"/>
</dbReference>
<dbReference type="InterPro" id="IPR050221">
    <property type="entry name" value="26S_Proteasome_ATPase"/>
</dbReference>
<keyword evidence="8" id="KW-0539">Nucleus</keyword>
<evidence type="ECO:0000256" key="8">
    <source>
        <dbReference type="ARBA" id="ARBA00023242"/>
    </source>
</evidence>
<gene>
    <name evidence="14" type="ORF">CALVIDRAFT_478368</name>
</gene>
<dbReference type="CDD" id="cd19502">
    <property type="entry name" value="RecA-like_PAN_like"/>
    <property type="match status" value="1"/>
</dbReference>
<dbReference type="EMBL" id="KV417275">
    <property type="protein sequence ID" value="KZO98544.1"/>
    <property type="molecule type" value="Genomic_DNA"/>
</dbReference>
<dbReference type="GO" id="GO:0005524">
    <property type="term" value="F:ATP binding"/>
    <property type="evidence" value="ECO:0007669"/>
    <property type="project" value="UniProtKB-KW"/>
</dbReference>
<keyword evidence="7" id="KW-0647">Proteasome</keyword>
<proteinExistence type="inferred from homology"/>
<comment type="function">
    <text evidence="9">The 26S proteasome is involved in the ATP-dependent degradation of ubiquitinated proteins. The regulatory (or ATPase) complex confers ATP dependency and substrate specificity to the 26S complex.</text>
</comment>
<dbReference type="SMART" id="SM00382">
    <property type="entry name" value="AAA"/>
    <property type="match status" value="1"/>
</dbReference>
<dbReference type="Pfam" id="PF17862">
    <property type="entry name" value="AAA_lid_3"/>
    <property type="match status" value="1"/>
</dbReference>
<dbReference type="Gene3D" id="2.40.50.140">
    <property type="entry name" value="Nucleic acid-binding proteins"/>
    <property type="match status" value="1"/>
</dbReference>
<name>A0A167P976_CALVF</name>
<feature type="domain" description="AAA+ ATPase" evidence="13">
    <location>
        <begin position="187"/>
        <end position="327"/>
    </location>
</feature>
<dbReference type="InterPro" id="IPR027417">
    <property type="entry name" value="P-loop_NTPase"/>
</dbReference>
<keyword evidence="12" id="KW-0175">Coiled coil</keyword>
<dbReference type="STRING" id="1330018.A0A167P976"/>
<dbReference type="GO" id="GO:0008540">
    <property type="term" value="C:proteasome regulatory particle, base subcomplex"/>
    <property type="evidence" value="ECO:0007669"/>
    <property type="project" value="UniProtKB-ARBA"/>
</dbReference>
<dbReference type="Gene3D" id="1.10.8.60">
    <property type="match status" value="1"/>
</dbReference>
<dbReference type="InterPro" id="IPR041569">
    <property type="entry name" value="AAA_lid_3"/>
</dbReference>
<evidence type="ECO:0000256" key="4">
    <source>
        <dbReference type="ARBA" id="ARBA00022490"/>
    </source>
</evidence>
<evidence type="ECO:0000256" key="9">
    <source>
        <dbReference type="ARBA" id="ARBA00024661"/>
    </source>
</evidence>
<feature type="coiled-coil region" evidence="12">
    <location>
        <begin position="23"/>
        <end position="64"/>
    </location>
</feature>
<evidence type="ECO:0000256" key="5">
    <source>
        <dbReference type="ARBA" id="ARBA00022741"/>
    </source>
</evidence>
<dbReference type="PANTHER" id="PTHR23073">
    <property type="entry name" value="26S PROTEASOME REGULATORY SUBUNIT"/>
    <property type="match status" value="1"/>
</dbReference>
<evidence type="ECO:0000313" key="14">
    <source>
        <dbReference type="EMBL" id="KZO98544.1"/>
    </source>
</evidence>
<reference evidence="14 15" key="1">
    <citation type="journal article" date="2016" name="Mol. Biol. Evol.">
        <title>Comparative Genomics of Early-Diverging Mushroom-Forming Fungi Provides Insights into the Origins of Lignocellulose Decay Capabilities.</title>
        <authorList>
            <person name="Nagy L.G."/>
            <person name="Riley R."/>
            <person name="Tritt A."/>
            <person name="Adam C."/>
            <person name="Daum C."/>
            <person name="Floudas D."/>
            <person name="Sun H."/>
            <person name="Yadav J.S."/>
            <person name="Pangilinan J."/>
            <person name="Larsson K.H."/>
            <person name="Matsuura K."/>
            <person name="Barry K."/>
            <person name="Labutti K."/>
            <person name="Kuo R."/>
            <person name="Ohm R.A."/>
            <person name="Bhattacharya S.S."/>
            <person name="Shirouzu T."/>
            <person name="Yoshinaga Y."/>
            <person name="Martin F.M."/>
            <person name="Grigoriev I.V."/>
            <person name="Hibbett D.S."/>
        </authorList>
    </citation>
    <scope>NUCLEOTIDE SEQUENCE [LARGE SCALE GENOMIC DNA]</scope>
    <source>
        <strain evidence="14 15">TUFC12733</strain>
    </source>
</reference>
<dbReference type="FunFam" id="3.40.50.300:FF:000030">
    <property type="entry name" value="26S protease regulatory subunit 8"/>
    <property type="match status" value="1"/>
</dbReference>
<dbReference type="GO" id="GO:0016887">
    <property type="term" value="F:ATP hydrolysis activity"/>
    <property type="evidence" value="ECO:0007669"/>
    <property type="project" value="InterPro"/>
</dbReference>
<keyword evidence="15" id="KW-1185">Reference proteome</keyword>
<accession>A0A167P976</accession>
<dbReference type="FunFam" id="1.10.8.60:FF:000006">
    <property type="entry name" value="26S protease regulatory subunit 8"/>
    <property type="match status" value="1"/>
</dbReference>
<comment type="subcellular location">
    <subcellularLocation>
        <location evidence="2">Cytoplasm</location>
    </subcellularLocation>
    <subcellularLocation>
        <location evidence="1">Nucleus</location>
    </subcellularLocation>
</comment>
<evidence type="ECO:0000256" key="12">
    <source>
        <dbReference type="SAM" id="Coils"/>
    </source>
</evidence>
<dbReference type="InterPro" id="IPR003593">
    <property type="entry name" value="AAA+_ATPase"/>
</dbReference>